<keyword evidence="9" id="KW-1185">Reference proteome</keyword>
<feature type="domain" description="RNA polymerase sigma-70 region 2" evidence="6">
    <location>
        <begin position="29"/>
        <end position="95"/>
    </location>
</feature>
<sequence length="206" mass="22560">MDPLPQDSEAIITLVRRAQERDADAFAALIGRFERVALSVAYGTLGDPHAAGDAVQDGFTKAWEKVKDLKDPGRFGTWLCGIVRNGAIDQRRRARLAPRAPLDSAPEAAAPASATLAGRDWADDPSRSLESREQEELLGKAIEELDDVSRTIVVLRYFQGLSSKEIGQIVEMNATAVDMRLSRARQQLKQTLLTNQAFAEESARTA</sequence>
<dbReference type="KEGG" id="hbs:IPV69_19220"/>
<keyword evidence="2" id="KW-0805">Transcription regulation</keyword>
<dbReference type="InterPro" id="IPR036388">
    <property type="entry name" value="WH-like_DNA-bd_sf"/>
</dbReference>
<dbReference type="GO" id="GO:0016987">
    <property type="term" value="F:sigma factor activity"/>
    <property type="evidence" value="ECO:0007669"/>
    <property type="project" value="UniProtKB-KW"/>
</dbReference>
<feature type="region of interest" description="Disordered" evidence="5">
    <location>
        <begin position="97"/>
        <end position="128"/>
    </location>
</feature>
<dbReference type="RefSeq" id="WP_206291342.1">
    <property type="nucleotide sequence ID" value="NZ_CP063458.1"/>
</dbReference>
<evidence type="ECO:0000256" key="3">
    <source>
        <dbReference type="ARBA" id="ARBA00023082"/>
    </source>
</evidence>
<dbReference type="CDD" id="cd06171">
    <property type="entry name" value="Sigma70_r4"/>
    <property type="match status" value="1"/>
</dbReference>
<dbReference type="InterPro" id="IPR013249">
    <property type="entry name" value="RNA_pol_sigma70_r4_t2"/>
</dbReference>
<dbReference type="InterPro" id="IPR039425">
    <property type="entry name" value="RNA_pol_sigma-70-like"/>
</dbReference>
<dbReference type="Gene3D" id="1.10.1740.10">
    <property type="match status" value="1"/>
</dbReference>
<dbReference type="PANTHER" id="PTHR43133:SF51">
    <property type="entry name" value="RNA POLYMERASE SIGMA FACTOR"/>
    <property type="match status" value="1"/>
</dbReference>
<evidence type="ECO:0000256" key="1">
    <source>
        <dbReference type="ARBA" id="ARBA00010641"/>
    </source>
</evidence>
<dbReference type="InterPro" id="IPR014284">
    <property type="entry name" value="RNA_pol_sigma-70_dom"/>
</dbReference>
<reference evidence="8 9" key="1">
    <citation type="submission" date="2020-10" db="EMBL/GenBank/DDBJ databases">
        <title>Wide distribution of Phycisphaera-like planctomycetes from WD2101 soil group in peatlands and genome analysis of the first cultivated representative.</title>
        <authorList>
            <person name="Dedysh S.N."/>
            <person name="Beletsky A.V."/>
            <person name="Ivanova A."/>
            <person name="Kulichevskaya I.S."/>
            <person name="Suzina N.E."/>
            <person name="Philippov D.A."/>
            <person name="Rakitin A.L."/>
            <person name="Mardanov A.V."/>
            <person name="Ravin N.V."/>
        </authorList>
    </citation>
    <scope>NUCLEOTIDE SEQUENCE [LARGE SCALE GENOMIC DNA]</scope>
    <source>
        <strain evidence="8 9">M1803</strain>
    </source>
</reference>
<evidence type="ECO:0000259" key="7">
    <source>
        <dbReference type="Pfam" id="PF08281"/>
    </source>
</evidence>
<dbReference type="Gene3D" id="1.10.10.10">
    <property type="entry name" value="Winged helix-like DNA-binding domain superfamily/Winged helix DNA-binding domain"/>
    <property type="match status" value="1"/>
</dbReference>
<evidence type="ECO:0000256" key="4">
    <source>
        <dbReference type="ARBA" id="ARBA00023163"/>
    </source>
</evidence>
<comment type="similarity">
    <text evidence="1">Belongs to the sigma-70 factor family. ECF subfamily.</text>
</comment>
<feature type="compositionally biased region" description="Low complexity" evidence="5">
    <location>
        <begin position="97"/>
        <end position="117"/>
    </location>
</feature>
<dbReference type="Proteomes" id="UP000593765">
    <property type="component" value="Chromosome"/>
</dbReference>
<name>A0A7M2WSE5_9BACT</name>
<dbReference type="InterPro" id="IPR007627">
    <property type="entry name" value="RNA_pol_sigma70_r2"/>
</dbReference>
<gene>
    <name evidence="8" type="ORF">IPV69_19220</name>
</gene>
<evidence type="ECO:0000313" key="9">
    <source>
        <dbReference type="Proteomes" id="UP000593765"/>
    </source>
</evidence>
<dbReference type="Pfam" id="PF08281">
    <property type="entry name" value="Sigma70_r4_2"/>
    <property type="match status" value="1"/>
</dbReference>
<dbReference type="SUPFAM" id="SSF88946">
    <property type="entry name" value="Sigma2 domain of RNA polymerase sigma factors"/>
    <property type="match status" value="1"/>
</dbReference>
<keyword evidence="3" id="KW-0731">Sigma factor</keyword>
<evidence type="ECO:0000259" key="6">
    <source>
        <dbReference type="Pfam" id="PF04542"/>
    </source>
</evidence>
<keyword evidence="4" id="KW-0804">Transcription</keyword>
<dbReference type="Pfam" id="PF04542">
    <property type="entry name" value="Sigma70_r2"/>
    <property type="match status" value="1"/>
</dbReference>
<evidence type="ECO:0000256" key="5">
    <source>
        <dbReference type="SAM" id="MobiDB-lite"/>
    </source>
</evidence>
<proteinExistence type="inferred from homology"/>
<evidence type="ECO:0000313" key="8">
    <source>
        <dbReference type="EMBL" id="QOV88363.1"/>
    </source>
</evidence>
<dbReference type="SUPFAM" id="SSF88659">
    <property type="entry name" value="Sigma3 and sigma4 domains of RNA polymerase sigma factors"/>
    <property type="match status" value="1"/>
</dbReference>
<dbReference type="PANTHER" id="PTHR43133">
    <property type="entry name" value="RNA POLYMERASE ECF-TYPE SIGMA FACTO"/>
    <property type="match status" value="1"/>
</dbReference>
<dbReference type="EMBL" id="CP063458">
    <property type="protein sequence ID" value="QOV88363.1"/>
    <property type="molecule type" value="Genomic_DNA"/>
</dbReference>
<feature type="domain" description="RNA polymerase sigma factor 70 region 4 type 2" evidence="7">
    <location>
        <begin position="136"/>
        <end position="188"/>
    </location>
</feature>
<accession>A0A7M2WSE5</accession>
<dbReference type="AlphaFoldDB" id="A0A7M2WSE5"/>
<dbReference type="GO" id="GO:0006352">
    <property type="term" value="P:DNA-templated transcription initiation"/>
    <property type="evidence" value="ECO:0007669"/>
    <property type="project" value="InterPro"/>
</dbReference>
<dbReference type="NCBIfam" id="TIGR02937">
    <property type="entry name" value="sigma70-ECF"/>
    <property type="match status" value="1"/>
</dbReference>
<dbReference type="GO" id="GO:0003677">
    <property type="term" value="F:DNA binding"/>
    <property type="evidence" value="ECO:0007669"/>
    <property type="project" value="InterPro"/>
</dbReference>
<dbReference type="InterPro" id="IPR013325">
    <property type="entry name" value="RNA_pol_sigma_r2"/>
</dbReference>
<evidence type="ECO:0000256" key="2">
    <source>
        <dbReference type="ARBA" id="ARBA00023015"/>
    </source>
</evidence>
<organism evidence="8 9">
    <name type="scientific">Humisphaera borealis</name>
    <dbReference type="NCBI Taxonomy" id="2807512"/>
    <lineage>
        <taxon>Bacteria</taxon>
        <taxon>Pseudomonadati</taxon>
        <taxon>Planctomycetota</taxon>
        <taxon>Phycisphaerae</taxon>
        <taxon>Tepidisphaerales</taxon>
        <taxon>Tepidisphaeraceae</taxon>
        <taxon>Humisphaera</taxon>
    </lineage>
</organism>
<dbReference type="InterPro" id="IPR013324">
    <property type="entry name" value="RNA_pol_sigma_r3/r4-like"/>
</dbReference>
<protein>
    <submittedName>
        <fullName evidence="8">Sigma-70 family RNA polymerase sigma factor</fullName>
    </submittedName>
</protein>